<dbReference type="GO" id="GO:0016491">
    <property type="term" value="F:oxidoreductase activity"/>
    <property type="evidence" value="ECO:0007669"/>
    <property type="project" value="UniProtKB-KW"/>
</dbReference>
<dbReference type="InterPro" id="IPR036291">
    <property type="entry name" value="NAD(P)-bd_dom_sf"/>
</dbReference>
<dbReference type="EC" id="1.-.-.-" evidence="3"/>
<sequence>METWPAGHGGVGAEGSEMSGGMRAVSQRVFGGPEVLEVVETERPATGPGEVLVRVHAAGVNPADWKRRSGLLARLGEPPFVLGLDLSGVVEAVGEQVTRFRPGDAVFAAVLPPRGTYAEYVAVPEDSLASVPPGLDHLHAAALPTAALTAWQPLVRVADVHAGQRVLVHAAAGGIGHLAVQIAKSRGAHVIGTARQDKHDFLRGLGADELIDYTTVDFEEVARDIDVVLDPISGAYGPRSLTTLTAQGVLLDVRGTGPDRTAVRERAAELGRRYVEFGFTPSGSDLQRIGELVSGGALNVVVDQALPWEEAAKAHELSETGRAKGKIVLAVR</sequence>
<dbReference type="Pfam" id="PF13602">
    <property type="entry name" value="ADH_zinc_N_2"/>
    <property type="match status" value="1"/>
</dbReference>
<dbReference type="SMART" id="SM00829">
    <property type="entry name" value="PKS_ER"/>
    <property type="match status" value="1"/>
</dbReference>
<organism evidence="3 4">
    <name type="scientific">Streptomyces bugieae</name>
    <dbReference type="NCBI Taxonomy" id="3098223"/>
    <lineage>
        <taxon>Bacteria</taxon>
        <taxon>Bacillati</taxon>
        <taxon>Actinomycetota</taxon>
        <taxon>Actinomycetes</taxon>
        <taxon>Kitasatosporales</taxon>
        <taxon>Streptomycetaceae</taxon>
        <taxon>Streptomyces</taxon>
    </lineage>
</organism>
<dbReference type="Gene3D" id="3.90.180.10">
    <property type="entry name" value="Medium-chain alcohol dehydrogenases, catalytic domain"/>
    <property type="match status" value="1"/>
</dbReference>
<comment type="caution">
    <text evidence="3">The sequence shown here is derived from an EMBL/GenBank/DDBJ whole genome shotgun (WGS) entry which is preliminary data.</text>
</comment>
<dbReference type="Proteomes" id="UP001307760">
    <property type="component" value="Unassembled WGS sequence"/>
</dbReference>
<evidence type="ECO:0000313" key="4">
    <source>
        <dbReference type="Proteomes" id="UP001307760"/>
    </source>
</evidence>
<evidence type="ECO:0000259" key="2">
    <source>
        <dbReference type="SMART" id="SM00829"/>
    </source>
</evidence>
<dbReference type="InterPro" id="IPR050700">
    <property type="entry name" value="YIM1/Zinc_Alcohol_DH_Fams"/>
</dbReference>
<keyword evidence="1 3" id="KW-0560">Oxidoreductase</keyword>
<dbReference type="InterPro" id="IPR020843">
    <property type="entry name" value="ER"/>
</dbReference>
<reference evidence="3 4" key="1">
    <citation type="submission" date="2023-12" db="EMBL/GenBank/DDBJ databases">
        <title>30 novel species of actinomycetes from the DSMZ collection.</title>
        <authorList>
            <person name="Nouioui I."/>
        </authorList>
    </citation>
    <scope>NUCLEOTIDE SEQUENCE [LARGE SCALE GENOMIC DNA]</scope>
    <source>
        <strain evidence="3 4">DSM 41528</strain>
    </source>
</reference>
<gene>
    <name evidence="3" type="ORF">V2J85_07510</name>
</gene>
<dbReference type="InterPro" id="IPR011032">
    <property type="entry name" value="GroES-like_sf"/>
</dbReference>
<dbReference type="CDD" id="cd05289">
    <property type="entry name" value="MDR_like_2"/>
    <property type="match status" value="1"/>
</dbReference>
<feature type="domain" description="Enoyl reductase (ER)" evidence="2">
    <location>
        <begin position="31"/>
        <end position="329"/>
    </location>
</feature>
<dbReference type="InterPro" id="IPR013154">
    <property type="entry name" value="ADH-like_N"/>
</dbReference>
<dbReference type="InterPro" id="IPR002364">
    <property type="entry name" value="Quin_OxRdtase/zeta-crystal_CS"/>
</dbReference>
<protein>
    <submittedName>
        <fullName evidence="3">NADP-dependent oxidoreductase</fullName>
        <ecNumber evidence="3">1.-.-.-</ecNumber>
    </submittedName>
</protein>
<accession>A0ABU7NK21</accession>
<keyword evidence="4" id="KW-1185">Reference proteome</keyword>
<dbReference type="PANTHER" id="PTHR11695">
    <property type="entry name" value="ALCOHOL DEHYDROGENASE RELATED"/>
    <property type="match status" value="1"/>
</dbReference>
<dbReference type="Gene3D" id="3.40.50.720">
    <property type="entry name" value="NAD(P)-binding Rossmann-like Domain"/>
    <property type="match status" value="1"/>
</dbReference>
<dbReference type="PROSITE" id="PS01162">
    <property type="entry name" value="QOR_ZETA_CRYSTAL"/>
    <property type="match status" value="1"/>
</dbReference>
<dbReference type="PANTHER" id="PTHR11695:SF294">
    <property type="entry name" value="RETICULON-4-INTERACTING PROTEIN 1, MITOCHONDRIAL"/>
    <property type="match status" value="1"/>
</dbReference>
<evidence type="ECO:0000313" key="3">
    <source>
        <dbReference type="EMBL" id="MEE4419199.1"/>
    </source>
</evidence>
<name>A0ABU7NK21_9ACTN</name>
<evidence type="ECO:0000256" key="1">
    <source>
        <dbReference type="ARBA" id="ARBA00023002"/>
    </source>
</evidence>
<dbReference type="EMBL" id="JAZBJP010000002">
    <property type="protein sequence ID" value="MEE4419199.1"/>
    <property type="molecule type" value="Genomic_DNA"/>
</dbReference>
<proteinExistence type="predicted"/>
<dbReference type="SUPFAM" id="SSF51735">
    <property type="entry name" value="NAD(P)-binding Rossmann-fold domains"/>
    <property type="match status" value="1"/>
</dbReference>
<dbReference type="Pfam" id="PF08240">
    <property type="entry name" value="ADH_N"/>
    <property type="match status" value="1"/>
</dbReference>
<dbReference type="SUPFAM" id="SSF50129">
    <property type="entry name" value="GroES-like"/>
    <property type="match status" value="1"/>
</dbReference>